<organism evidence="1">
    <name type="scientific">marine sediment metagenome</name>
    <dbReference type="NCBI Taxonomy" id="412755"/>
    <lineage>
        <taxon>unclassified sequences</taxon>
        <taxon>metagenomes</taxon>
        <taxon>ecological metagenomes</taxon>
    </lineage>
</organism>
<protein>
    <submittedName>
        <fullName evidence="1">Uncharacterized protein</fullName>
    </submittedName>
</protein>
<sequence length="56" mass="6854">MRKKKFILKIHKLGLIEVNDTKERRKKKFSLPNGDGYEFNKRFKELKEDNEIIIYL</sequence>
<reference evidence="1" key="1">
    <citation type="journal article" date="2015" name="Nature">
        <title>Complex archaea that bridge the gap between prokaryotes and eukaryotes.</title>
        <authorList>
            <person name="Spang A."/>
            <person name="Saw J.H."/>
            <person name="Jorgensen S.L."/>
            <person name="Zaremba-Niedzwiedzka K."/>
            <person name="Martijn J."/>
            <person name="Lind A.E."/>
            <person name="van Eijk R."/>
            <person name="Schleper C."/>
            <person name="Guy L."/>
            <person name="Ettema T.J."/>
        </authorList>
    </citation>
    <scope>NUCLEOTIDE SEQUENCE</scope>
</reference>
<proteinExistence type="predicted"/>
<dbReference type="AlphaFoldDB" id="A0A0F9QPH2"/>
<name>A0A0F9QPH2_9ZZZZ</name>
<comment type="caution">
    <text evidence="1">The sequence shown here is derived from an EMBL/GenBank/DDBJ whole genome shotgun (WGS) entry which is preliminary data.</text>
</comment>
<gene>
    <name evidence="1" type="ORF">LCGC14_0694110</name>
</gene>
<evidence type="ECO:0000313" key="1">
    <source>
        <dbReference type="EMBL" id="KKN44309.1"/>
    </source>
</evidence>
<accession>A0A0F9QPH2</accession>
<dbReference type="EMBL" id="LAZR01001457">
    <property type="protein sequence ID" value="KKN44309.1"/>
    <property type="molecule type" value="Genomic_DNA"/>
</dbReference>